<sequence length="519" mass="57646">METEVTEQPADVEILVHIAAPCRAVDDVRFRALAQAYLDFSPTNQTKIISRLPQRGAEHVIPSSQPEPAASQRTTYHEPILPSEATEPSTSPPRVVYQSPELSFRSLELSFKSVLDNINSPALGRLPQDVTSVSQDFVPSSQVETPTQLSQAATWQAPPSVIGDSQPANDITIDEFSSPSRLFEHLAGQFDTQDYEISQHVPSRSQQKVPEQPVETEWDYEHEESDDDGKVLLVASSDSPTAGDGSTPGPSHSAENVVLSTPFPAFKRPQLRISPLGQVIQDTPCQPSRQPSRKRPSSASSPSRAGSEPPPSSKRHKRSAPISESRSLIRSTSDVGPMGTSNLYKPIRPPNERHLSYLERLEIHPPGPPVANTELAPDALLTPKLRELARQLNIGKRFHPIEQRRDLRPFERGHWLLDWTGWRPTLRERAWHFLTDYILEGFAGWGVWCKRAEDWSWLRVYCWGHVVGHIYLALYLASERALKTDSARWLDGTGDVVVITNGHENSESGDSMGEGSDAG</sequence>
<feature type="region of interest" description="Disordered" evidence="1">
    <location>
        <begin position="198"/>
        <end position="256"/>
    </location>
</feature>
<accession>A0A8H6KU73</accession>
<gene>
    <name evidence="2" type="ORF">CPLU01_03008</name>
</gene>
<keyword evidence="3" id="KW-1185">Reference proteome</keyword>
<dbReference type="AlphaFoldDB" id="A0A8H6KU73"/>
<evidence type="ECO:0000313" key="2">
    <source>
        <dbReference type="EMBL" id="KAF6837655.1"/>
    </source>
</evidence>
<feature type="compositionally biased region" description="Polar residues" evidence="1">
    <location>
        <begin position="322"/>
        <end position="343"/>
    </location>
</feature>
<evidence type="ECO:0000256" key="1">
    <source>
        <dbReference type="SAM" id="MobiDB-lite"/>
    </source>
</evidence>
<feature type="region of interest" description="Disordered" evidence="1">
    <location>
        <begin position="55"/>
        <end position="74"/>
    </location>
</feature>
<protein>
    <submittedName>
        <fullName evidence="2">Uncharacterized protein</fullName>
    </submittedName>
</protein>
<organism evidence="2 3">
    <name type="scientific">Colletotrichum plurivorum</name>
    <dbReference type="NCBI Taxonomy" id="2175906"/>
    <lineage>
        <taxon>Eukaryota</taxon>
        <taxon>Fungi</taxon>
        <taxon>Dikarya</taxon>
        <taxon>Ascomycota</taxon>
        <taxon>Pezizomycotina</taxon>
        <taxon>Sordariomycetes</taxon>
        <taxon>Hypocreomycetidae</taxon>
        <taxon>Glomerellales</taxon>
        <taxon>Glomerellaceae</taxon>
        <taxon>Colletotrichum</taxon>
        <taxon>Colletotrichum orchidearum species complex</taxon>
    </lineage>
</organism>
<name>A0A8H6KU73_9PEZI</name>
<comment type="caution">
    <text evidence="2">The sequence shown here is derived from an EMBL/GenBank/DDBJ whole genome shotgun (WGS) entry which is preliminary data.</text>
</comment>
<feature type="region of interest" description="Disordered" evidence="1">
    <location>
        <begin position="272"/>
        <end position="348"/>
    </location>
</feature>
<dbReference type="EMBL" id="WIGO01000024">
    <property type="protein sequence ID" value="KAF6837655.1"/>
    <property type="molecule type" value="Genomic_DNA"/>
</dbReference>
<evidence type="ECO:0000313" key="3">
    <source>
        <dbReference type="Proteomes" id="UP000654918"/>
    </source>
</evidence>
<feature type="compositionally biased region" description="Acidic residues" evidence="1">
    <location>
        <begin position="214"/>
        <end position="227"/>
    </location>
</feature>
<proteinExistence type="predicted"/>
<feature type="compositionally biased region" description="Polar residues" evidence="1">
    <location>
        <begin position="62"/>
        <end position="74"/>
    </location>
</feature>
<feature type="compositionally biased region" description="Polar residues" evidence="1">
    <location>
        <begin position="198"/>
        <end position="209"/>
    </location>
</feature>
<feature type="compositionally biased region" description="Low complexity" evidence="1">
    <location>
        <begin position="297"/>
        <end position="307"/>
    </location>
</feature>
<reference evidence="2" key="1">
    <citation type="journal article" date="2020" name="Phytopathology">
        <title>Genome Sequence Resources of Colletotrichum truncatum, C. plurivorum, C. musicola, and C. sojae: Four Species Pathogenic to Soybean (Glycine max).</title>
        <authorList>
            <person name="Rogerio F."/>
            <person name="Boufleur T.R."/>
            <person name="Ciampi-Guillardi M."/>
            <person name="Sukno S.A."/>
            <person name="Thon M.R."/>
            <person name="Massola Junior N.S."/>
            <person name="Baroncelli R."/>
        </authorList>
    </citation>
    <scope>NUCLEOTIDE SEQUENCE</scope>
    <source>
        <strain evidence="2">LFN00145</strain>
    </source>
</reference>
<dbReference type="Proteomes" id="UP000654918">
    <property type="component" value="Unassembled WGS sequence"/>
</dbReference>